<keyword evidence="1" id="KW-1185">Reference proteome</keyword>
<dbReference type="Proteomes" id="UP000000437">
    <property type="component" value="Chromosome 4"/>
</dbReference>
<proteinExistence type="predicted"/>
<evidence type="ECO:0000313" key="1">
    <source>
        <dbReference type="Proteomes" id="UP000000437"/>
    </source>
</evidence>
<protein>
    <submittedName>
        <fullName evidence="2">Uncharacterized protein</fullName>
    </submittedName>
</protein>
<reference evidence="2" key="1">
    <citation type="submission" date="2025-08" db="UniProtKB">
        <authorList>
            <consortium name="RefSeq"/>
        </authorList>
    </citation>
    <scope>IDENTIFICATION</scope>
    <source>
        <strain evidence="2">Tuebingen</strain>
        <tissue evidence="2">Fibroblasts and whole tissue</tissue>
    </source>
</reference>
<name>A0AC58J8N3_DANRE</name>
<evidence type="ECO:0000313" key="2">
    <source>
        <dbReference type="RefSeq" id="XP_073802847.1"/>
    </source>
</evidence>
<sequence length="483" mass="51320">MDLIGKVVKSDQNNQYICYEVPKRILTDQGREFTNTINTKVCGVLGIKRSLCAPYHPQTNGLVERLNGTIQRVLSKLVQDKPNTWDQYLDAAMFGLRTKKQLTTQFSPFYLMFGREARYPCEVPEHFELDGSFENDFTEDIAIDIKRHDKIMNIVKDNVNISIARTRKRLSKKAQFNLQVGAKVWRRNVRSEQRKGGKLDPEYFGPFVVTKIQGKSVDLVDSEGRSTKKINKDQLKHHHEETPRVPRNLRSQHQQPSEPTSATSSSSPPPAALSPISSPPPPAALSPPAVLSPLPSPPPPAALSAPVSLSAALSPPSAQSSPLAALSSPAALSTPASPLAALSPPSAQSSPLAALSPPSAQYSPLAALSPPFFSPAALSPPAVPSPPASLPVVLSAPASQSCPPTAVAPSPAQYSPPAALCSPAALSGPSFPSSPPVASSPLAALSPPSSSPFATFSPLLSAAHNSTCLPSSYDASTFKEKCM</sequence>
<organism evidence="1 2">
    <name type="scientific">Danio rerio</name>
    <name type="common">Zebrafish</name>
    <name type="synonym">Brachydanio rerio</name>
    <dbReference type="NCBI Taxonomy" id="7955"/>
    <lineage>
        <taxon>Eukaryota</taxon>
        <taxon>Metazoa</taxon>
        <taxon>Chordata</taxon>
        <taxon>Craniata</taxon>
        <taxon>Vertebrata</taxon>
        <taxon>Euteleostomi</taxon>
        <taxon>Actinopterygii</taxon>
        <taxon>Neopterygii</taxon>
        <taxon>Teleostei</taxon>
        <taxon>Ostariophysi</taxon>
        <taxon>Cypriniformes</taxon>
        <taxon>Danionidae</taxon>
        <taxon>Danioninae</taxon>
        <taxon>Danio</taxon>
    </lineage>
</organism>
<gene>
    <name evidence="2" type="primary">LOC137491018</name>
</gene>
<accession>A0AC58J8N3</accession>
<dbReference type="RefSeq" id="XP_073802847.1">
    <property type="nucleotide sequence ID" value="XM_073946746.1"/>
</dbReference>